<proteinExistence type="inferred from homology"/>
<dbReference type="InterPro" id="IPR001264">
    <property type="entry name" value="Glyco_trans_51"/>
</dbReference>
<keyword evidence="11" id="KW-0133">Cell shape</keyword>
<evidence type="ECO:0000256" key="16">
    <source>
        <dbReference type="ARBA" id="ARBA00034000"/>
    </source>
</evidence>
<comment type="catalytic activity">
    <reaction evidence="17">
        <text>[GlcNAc-(1-&gt;4)-Mur2Ac(oyl-L-Ala-gamma-D-Glu-L-Lys-D-Ala-D-Ala)](n)-di-trans,octa-cis-undecaprenyl diphosphate + beta-D-GlcNAc-(1-&gt;4)-Mur2Ac(oyl-L-Ala-gamma-D-Glu-L-Lys-D-Ala-D-Ala)-di-trans,octa-cis-undecaprenyl diphosphate = [GlcNAc-(1-&gt;4)-Mur2Ac(oyl-L-Ala-gamma-D-Glu-L-Lys-D-Ala-D-Ala)](n+1)-di-trans,octa-cis-undecaprenyl diphosphate + di-trans,octa-cis-undecaprenyl diphosphate + H(+)</text>
        <dbReference type="Rhea" id="RHEA:23708"/>
        <dbReference type="Rhea" id="RHEA-COMP:9602"/>
        <dbReference type="Rhea" id="RHEA-COMP:9603"/>
        <dbReference type="ChEBI" id="CHEBI:15378"/>
        <dbReference type="ChEBI" id="CHEBI:58405"/>
        <dbReference type="ChEBI" id="CHEBI:60033"/>
        <dbReference type="ChEBI" id="CHEBI:78435"/>
        <dbReference type="EC" id="2.4.99.28"/>
    </reaction>
</comment>
<evidence type="ECO:0000256" key="17">
    <source>
        <dbReference type="ARBA" id="ARBA00049902"/>
    </source>
</evidence>
<evidence type="ECO:0000256" key="1">
    <source>
        <dbReference type="ARBA" id="ARBA00004236"/>
    </source>
</evidence>
<keyword evidence="18" id="KW-0812">Transmembrane</keyword>
<organism evidence="21 22">
    <name type="scientific">Mariniphaga anaerophila</name>
    <dbReference type="NCBI Taxonomy" id="1484053"/>
    <lineage>
        <taxon>Bacteria</taxon>
        <taxon>Pseudomonadati</taxon>
        <taxon>Bacteroidota</taxon>
        <taxon>Bacteroidia</taxon>
        <taxon>Marinilabiliales</taxon>
        <taxon>Prolixibacteraceae</taxon>
        <taxon>Mariniphaga</taxon>
    </lineage>
</organism>
<sequence>MAKEEKKSWKKYIIGFWVLFALGIASVALLFVMIAKGNLGFMPTFEELENPPNILASEIFSEDGKILDKYFIHENRTFVNYENLPPHLIEALIATEDVRFFKHSGIDLRGLVRVFKGIVTGDTSSGGGSTISQQLAKMLFPREDLSGPMELVLRKFKEWVIAVKLERSYTKEEILLMYLNKYDFLNLAVGIKSAAQVYFSVPPDSLQLHQSAMLVGMAKNSSLYNPVRRPEMVITRRNVVLNQMAKYGYITKAERDSVKQLPLDLNFQKVDYKSGPAPYFREYLRLALTARKPDRKNYASWQMQTFKEDSVEWENNPLYGWCNKNTKPDGKNYDLYNDGLRIFTTIDSRMQQYAVESVEYHLGKNLQPEFDGGMKYLKNPPFANNMTADEVESLLNREIRRSERYRVLHNQGKSFKEIKENFNEPVDMTIFSWKGEIDTIMSPKDSIKWYLRYFRSSFMAMETHSGKVKAYVGGPNYKYFMYDMVKGGKRQVGSTVKPFLYTLAMQNGLTPCTKVPYVSQQFQMPDGTIWEPKDSDKDDENDGKLVTLKWGLANSRNKISAWVMKQFTPQAVVEVMKRMGIYSPIDPVPSMFLGTSDITLYEMVGAFNTYVNQGVFVKPYFVSRIEDRYGNVIATFQPERHEAFDEQTAYLMVNLLQGVIDRGTGIRLRFRDGYGKFTMPIAGKTGTTQNHSDGWFIGVTPRLSAGVWTGADLRSIHFRTISSGQGANMALPIWGYFYKKVLADPSLGYTEDMQFKRPDSFNINLDCEGEEEKNTPSDFNDFF</sequence>
<dbReference type="GO" id="GO:0030288">
    <property type="term" value="C:outer membrane-bounded periplasmic space"/>
    <property type="evidence" value="ECO:0007669"/>
    <property type="project" value="TreeGrafter"/>
</dbReference>
<dbReference type="GO" id="GO:0009002">
    <property type="term" value="F:serine-type D-Ala-D-Ala carboxypeptidase activity"/>
    <property type="evidence" value="ECO:0007669"/>
    <property type="project" value="UniProtKB-EC"/>
</dbReference>
<dbReference type="EMBL" id="FQUM01000014">
    <property type="protein sequence ID" value="SHF94406.1"/>
    <property type="molecule type" value="Genomic_DNA"/>
</dbReference>
<name>A0A1M5FSG0_9BACT</name>
<accession>A0A1M5FSG0</accession>
<reference evidence="21 22" key="1">
    <citation type="submission" date="2016-11" db="EMBL/GenBank/DDBJ databases">
        <authorList>
            <person name="Jaros S."/>
            <person name="Januszkiewicz K."/>
            <person name="Wedrychowicz H."/>
        </authorList>
    </citation>
    <scope>NUCLEOTIDE SEQUENCE [LARGE SCALE GENOMIC DNA]</scope>
    <source>
        <strain evidence="21 22">DSM 26910</strain>
    </source>
</reference>
<dbReference type="PANTHER" id="PTHR32282">
    <property type="entry name" value="BINDING PROTEIN TRANSPEPTIDASE, PUTATIVE-RELATED"/>
    <property type="match status" value="1"/>
</dbReference>
<keyword evidence="9" id="KW-0808">Transferase</keyword>
<evidence type="ECO:0000256" key="6">
    <source>
        <dbReference type="ARBA" id="ARBA00022645"/>
    </source>
</evidence>
<dbReference type="AlphaFoldDB" id="A0A1M5FSG0"/>
<dbReference type="InterPro" id="IPR012338">
    <property type="entry name" value="Beta-lactam/transpept-like"/>
</dbReference>
<comment type="subcellular location">
    <subcellularLocation>
        <location evidence="1">Cell membrane</location>
    </subcellularLocation>
</comment>
<keyword evidence="8" id="KW-0328">Glycosyltransferase</keyword>
<evidence type="ECO:0000313" key="21">
    <source>
        <dbReference type="EMBL" id="SHF94406.1"/>
    </source>
</evidence>
<keyword evidence="12" id="KW-0573">Peptidoglycan synthesis</keyword>
<evidence type="ECO:0000256" key="11">
    <source>
        <dbReference type="ARBA" id="ARBA00022960"/>
    </source>
</evidence>
<dbReference type="OrthoDB" id="9766909at2"/>
<dbReference type="Gene3D" id="3.40.710.10">
    <property type="entry name" value="DD-peptidase/beta-lactamase superfamily"/>
    <property type="match status" value="1"/>
</dbReference>
<keyword evidence="14" id="KW-0511">Multifunctional enzyme</keyword>
<dbReference type="PANTHER" id="PTHR32282:SF11">
    <property type="entry name" value="PENICILLIN-BINDING PROTEIN 1B"/>
    <property type="match status" value="1"/>
</dbReference>
<evidence type="ECO:0000259" key="19">
    <source>
        <dbReference type="Pfam" id="PF00905"/>
    </source>
</evidence>
<dbReference type="InterPro" id="IPR001460">
    <property type="entry name" value="PCN-bd_Tpept"/>
</dbReference>
<dbReference type="InterPro" id="IPR050396">
    <property type="entry name" value="Glycosyltr_51/Transpeptidase"/>
</dbReference>
<evidence type="ECO:0000256" key="2">
    <source>
        <dbReference type="ARBA" id="ARBA00004752"/>
    </source>
</evidence>
<keyword evidence="15" id="KW-0961">Cell wall biogenesis/degradation</keyword>
<evidence type="ECO:0000256" key="4">
    <source>
        <dbReference type="ARBA" id="ARBA00007739"/>
    </source>
</evidence>
<dbReference type="GO" id="GO:0008360">
    <property type="term" value="P:regulation of cell shape"/>
    <property type="evidence" value="ECO:0007669"/>
    <property type="project" value="UniProtKB-KW"/>
</dbReference>
<dbReference type="Pfam" id="PF00912">
    <property type="entry name" value="Transgly"/>
    <property type="match status" value="1"/>
</dbReference>
<evidence type="ECO:0000256" key="7">
    <source>
        <dbReference type="ARBA" id="ARBA00022670"/>
    </source>
</evidence>
<protein>
    <submittedName>
        <fullName evidence="21">Penicillin-binding protein 1A</fullName>
    </submittedName>
</protein>
<comment type="pathway">
    <text evidence="2">Cell wall biogenesis; peptidoglycan biosynthesis.</text>
</comment>
<evidence type="ECO:0000256" key="14">
    <source>
        <dbReference type="ARBA" id="ARBA00023268"/>
    </source>
</evidence>
<evidence type="ECO:0000259" key="20">
    <source>
        <dbReference type="Pfam" id="PF00912"/>
    </source>
</evidence>
<feature type="transmembrane region" description="Helical" evidence="18">
    <location>
        <begin position="12"/>
        <end position="35"/>
    </location>
</feature>
<keyword evidence="6" id="KW-0121">Carboxypeptidase</keyword>
<dbReference type="InterPro" id="IPR036950">
    <property type="entry name" value="PBP_transglycosylase"/>
</dbReference>
<evidence type="ECO:0000313" key="22">
    <source>
        <dbReference type="Proteomes" id="UP000184164"/>
    </source>
</evidence>
<dbReference type="SUPFAM" id="SSF56601">
    <property type="entry name" value="beta-lactamase/transpeptidase-like"/>
    <property type="match status" value="1"/>
</dbReference>
<feature type="domain" description="Penicillin-binding protein transpeptidase" evidence="19">
    <location>
        <begin position="457"/>
        <end position="706"/>
    </location>
</feature>
<keyword evidence="22" id="KW-1185">Reference proteome</keyword>
<keyword evidence="10" id="KW-0378">Hydrolase</keyword>
<evidence type="ECO:0000256" key="13">
    <source>
        <dbReference type="ARBA" id="ARBA00023136"/>
    </source>
</evidence>
<dbReference type="InterPro" id="IPR023346">
    <property type="entry name" value="Lysozyme-like_dom_sf"/>
</dbReference>
<evidence type="ECO:0000256" key="15">
    <source>
        <dbReference type="ARBA" id="ARBA00023316"/>
    </source>
</evidence>
<dbReference type="GO" id="GO:0006508">
    <property type="term" value="P:proteolysis"/>
    <property type="evidence" value="ECO:0007669"/>
    <property type="project" value="UniProtKB-KW"/>
</dbReference>
<keyword evidence="7" id="KW-0645">Protease</keyword>
<dbReference type="Gene3D" id="1.10.3810.10">
    <property type="entry name" value="Biosynthetic peptidoglycan transglycosylase-like"/>
    <property type="match status" value="1"/>
</dbReference>
<evidence type="ECO:0000256" key="3">
    <source>
        <dbReference type="ARBA" id="ARBA00007090"/>
    </source>
</evidence>
<gene>
    <name evidence="21" type="ORF">SAMN05444274_11445</name>
</gene>
<dbReference type="STRING" id="1484053.SAMN05444274_11445"/>
<dbReference type="RefSeq" id="WP_073003421.1">
    <property type="nucleotide sequence ID" value="NZ_FQUM01000014.1"/>
</dbReference>
<dbReference type="Pfam" id="PF00905">
    <property type="entry name" value="Transpeptidase"/>
    <property type="match status" value="1"/>
</dbReference>
<keyword evidence="18" id="KW-1133">Transmembrane helix</keyword>
<dbReference type="GO" id="GO:0009252">
    <property type="term" value="P:peptidoglycan biosynthetic process"/>
    <property type="evidence" value="ECO:0007669"/>
    <property type="project" value="UniProtKB-KW"/>
</dbReference>
<evidence type="ECO:0000256" key="12">
    <source>
        <dbReference type="ARBA" id="ARBA00022984"/>
    </source>
</evidence>
<comment type="catalytic activity">
    <reaction evidence="16">
        <text>Preferential cleavage: (Ac)2-L-Lys-D-Ala-|-D-Ala. Also transpeptidation of peptidyl-alanyl moieties that are N-acyl substituents of D-alanine.</text>
        <dbReference type="EC" id="3.4.16.4"/>
    </reaction>
</comment>
<dbReference type="GO" id="GO:0005886">
    <property type="term" value="C:plasma membrane"/>
    <property type="evidence" value="ECO:0007669"/>
    <property type="project" value="UniProtKB-SubCell"/>
</dbReference>
<evidence type="ECO:0000256" key="8">
    <source>
        <dbReference type="ARBA" id="ARBA00022676"/>
    </source>
</evidence>
<comment type="similarity">
    <text evidence="4">In the N-terminal section; belongs to the glycosyltransferase 51 family.</text>
</comment>
<keyword evidence="5" id="KW-1003">Cell membrane</keyword>
<evidence type="ECO:0000256" key="5">
    <source>
        <dbReference type="ARBA" id="ARBA00022475"/>
    </source>
</evidence>
<dbReference type="GO" id="GO:0008658">
    <property type="term" value="F:penicillin binding"/>
    <property type="evidence" value="ECO:0007669"/>
    <property type="project" value="InterPro"/>
</dbReference>
<dbReference type="GO" id="GO:0008955">
    <property type="term" value="F:peptidoglycan glycosyltransferase activity"/>
    <property type="evidence" value="ECO:0007669"/>
    <property type="project" value="UniProtKB-EC"/>
</dbReference>
<evidence type="ECO:0000256" key="9">
    <source>
        <dbReference type="ARBA" id="ARBA00022679"/>
    </source>
</evidence>
<dbReference type="SUPFAM" id="SSF53955">
    <property type="entry name" value="Lysozyme-like"/>
    <property type="match status" value="1"/>
</dbReference>
<feature type="domain" description="Glycosyl transferase family 51" evidence="20">
    <location>
        <begin position="65"/>
        <end position="244"/>
    </location>
</feature>
<evidence type="ECO:0000256" key="10">
    <source>
        <dbReference type="ARBA" id="ARBA00022801"/>
    </source>
</evidence>
<keyword evidence="13 18" id="KW-0472">Membrane</keyword>
<evidence type="ECO:0000256" key="18">
    <source>
        <dbReference type="SAM" id="Phobius"/>
    </source>
</evidence>
<dbReference type="GO" id="GO:0071555">
    <property type="term" value="P:cell wall organization"/>
    <property type="evidence" value="ECO:0007669"/>
    <property type="project" value="UniProtKB-KW"/>
</dbReference>
<dbReference type="Proteomes" id="UP000184164">
    <property type="component" value="Unassembled WGS sequence"/>
</dbReference>
<comment type="similarity">
    <text evidence="3">In the C-terminal section; belongs to the transpeptidase family.</text>
</comment>